<dbReference type="InterPro" id="IPR050738">
    <property type="entry name" value="Sulfatase"/>
</dbReference>
<comment type="caution">
    <text evidence="5">The sequence shown here is derived from an EMBL/GenBank/DDBJ whole genome shotgun (WGS) entry which is preliminary data.</text>
</comment>
<accession>A0A5C6DU15</accession>
<keyword evidence="5" id="KW-0378">Hydrolase</keyword>
<dbReference type="Pfam" id="PF13202">
    <property type="entry name" value="EF-hand_5"/>
    <property type="match status" value="2"/>
</dbReference>
<comment type="similarity">
    <text evidence="1">Belongs to the sulfatase family.</text>
</comment>
<feature type="compositionally biased region" description="Basic and acidic residues" evidence="2">
    <location>
        <begin position="36"/>
        <end position="50"/>
    </location>
</feature>
<evidence type="ECO:0000256" key="2">
    <source>
        <dbReference type="SAM" id="MobiDB-lite"/>
    </source>
</evidence>
<dbReference type="RefSeq" id="WP_197231326.1">
    <property type="nucleotide sequence ID" value="NZ_SJPV01000004.1"/>
</dbReference>
<dbReference type="InterPro" id="IPR002048">
    <property type="entry name" value="EF_hand_dom"/>
</dbReference>
<dbReference type="AlphaFoldDB" id="A0A5C6DU15"/>
<dbReference type="SUPFAM" id="SSF53649">
    <property type="entry name" value="Alkaline phosphatase-like"/>
    <property type="match status" value="1"/>
</dbReference>
<evidence type="ECO:0000259" key="4">
    <source>
        <dbReference type="PROSITE" id="PS50222"/>
    </source>
</evidence>
<dbReference type="PANTHER" id="PTHR42693:SF33">
    <property type="entry name" value="ARYLSULFATASE"/>
    <property type="match status" value="1"/>
</dbReference>
<dbReference type="InterPro" id="IPR011992">
    <property type="entry name" value="EF-hand-dom_pair"/>
</dbReference>
<dbReference type="PANTHER" id="PTHR42693">
    <property type="entry name" value="ARYLSULFATASE FAMILY MEMBER"/>
    <property type="match status" value="1"/>
</dbReference>
<sequence length="555" mass="60519" precursor="true">MKNVGTFAGVAVALLAITPVVAADPPQSTAQSSFTKADKNGDGKLGPDEVKNQTLFKRMDTDFDGFVSQKEAQAHAKRRGTRAGAAVAAGEEVSNIPVFPANADGEAAKRELLSTIADVTSGPKRPPNIVLLFSDDLGYGDISLYGSEEIPTPNIDALGKQGVRFSNAYVTAASCSPSRAGLMSGRYQQRFGFEFNTAGGAITHRLHRGLDPSVVTLTDVLKQAGYVTGMFGKWHLGTQPQFHPQARGFDEFYGFLAGAHSFFPAKAPQPFHSTIMRDKSPLIEPEYLTDAIARETVRFIDANQDKPFFAYVPFNAVHTPIEATKKYQDRFPDESDQTQRDYYAMTSALDDAVGSIVAAIDKHGLSENTLVIFVNDNGGPIYTGVQSNGPLKLGKLFLFEGGIRVPMVIKLPGRFEPNTVYDQPTSTLDLFPTICAAAGIKVPAGINLDGVDLTPFINRQSTGTPHETLFWSNGPNIAVRQGKWKLVKSYDNTWLFDLAADIGESKNLADSRPEIVEQLEQAYQDWRSGMSKPAWPSKPNRRKVEVDGLVYEMNI</sequence>
<keyword evidence="3" id="KW-0732">Signal</keyword>
<evidence type="ECO:0000256" key="3">
    <source>
        <dbReference type="SAM" id="SignalP"/>
    </source>
</evidence>
<organism evidence="5 6">
    <name type="scientific">Novipirellula artificiosorum</name>
    <dbReference type="NCBI Taxonomy" id="2528016"/>
    <lineage>
        <taxon>Bacteria</taxon>
        <taxon>Pseudomonadati</taxon>
        <taxon>Planctomycetota</taxon>
        <taxon>Planctomycetia</taxon>
        <taxon>Pirellulales</taxon>
        <taxon>Pirellulaceae</taxon>
        <taxon>Novipirellula</taxon>
    </lineage>
</organism>
<evidence type="ECO:0000313" key="5">
    <source>
        <dbReference type="EMBL" id="TWU38536.1"/>
    </source>
</evidence>
<feature type="region of interest" description="Disordered" evidence="2">
    <location>
        <begin position="25"/>
        <end position="50"/>
    </location>
</feature>
<dbReference type="EMBL" id="SJPV01000004">
    <property type="protein sequence ID" value="TWU38536.1"/>
    <property type="molecule type" value="Genomic_DNA"/>
</dbReference>
<dbReference type="Gene3D" id="3.30.1120.10">
    <property type="match status" value="1"/>
</dbReference>
<dbReference type="PROSITE" id="PS50222">
    <property type="entry name" value="EF_HAND_2"/>
    <property type="match status" value="1"/>
</dbReference>
<name>A0A5C6DU15_9BACT</name>
<dbReference type="SUPFAM" id="SSF47473">
    <property type="entry name" value="EF-hand"/>
    <property type="match status" value="1"/>
</dbReference>
<feature type="domain" description="EF-hand" evidence="4">
    <location>
        <begin position="47"/>
        <end position="82"/>
    </location>
</feature>
<feature type="chain" id="PRO_5022919962" evidence="3">
    <location>
        <begin position="23"/>
        <end position="555"/>
    </location>
</feature>
<dbReference type="EC" id="3.1.6.1" evidence="5"/>
<reference evidence="5 6" key="1">
    <citation type="submission" date="2019-02" db="EMBL/GenBank/DDBJ databases">
        <title>Deep-cultivation of Planctomycetes and their phenomic and genomic characterization uncovers novel biology.</title>
        <authorList>
            <person name="Wiegand S."/>
            <person name="Jogler M."/>
            <person name="Boedeker C."/>
            <person name="Pinto D."/>
            <person name="Vollmers J."/>
            <person name="Rivas-Marin E."/>
            <person name="Kohn T."/>
            <person name="Peeters S.H."/>
            <person name="Heuer A."/>
            <person name="Rast P."/>
            <person name="Oberbeckmann S."/>
            <person name="Bunk B."/>
            <person name="Jeske O."/>
            <person name="Meyerdierks A."/>
            <person name="Storesund J.E."/>
            <person name="Kallscheuer N."/>
            <person name="Luecker S."/>
            <person name="Lage O.M."/>
            <person name="Pohl T."/>
            <person name="Merkel B.J."/>
            <person name="Hornburger P."/>
            <person name="Mueller R.-W."/>
            <person name="Bruemmer F."/>
            <person name="Labrenz M."/>
            <person name="Spormann A.M."/>
            <person name="Op Den Camp H."/>
            <person name="Overmann J."/>
            <person name="Amann R."/>
            <person name="Jetten M.S.M."/>
            <person name="Mascher T."/>
            <person name="Medema M.H."/>
            <person name="Devos D.P."/>
            <person name="Kaster A.-K."/>
            <person name="Ovreas L."/>
            <person name="Rohde M."/>
            <person name="Galperin M.Y."/>
            <person name="Jogler C."/>
        </authorList>
    </citation>
    <scope>NUCLEOTIDE SEQUENCE [LARGE SCALE GENOMIC DNA]</scope>
    <source>
        <strain evidence="5 6">Poly41</strain>
    </source>
</reference>
<feature type="signal peptide" evidence="3">
    <location>
        <begin position="1"/>
        <end position="22"/>
    </location>
</feature>
<dbReference type="CDD" id="cd16144">
    <property type="entry name" value="ARS_like"/>
    <property type="match status" value="1"/>
</dbReference>
<dbReference type="InterPro" id="IPR000917">
    <property type="entry name" value="Sulfatase_N"/>
</dbReference>
<proteinExistence type="inferred from homology"/>
<evidence type="ECO:0000313" key="6">
    <source>
        <dbReference type="Proteomes" id="UP000319143"/>
    </source>
</evidence>
<keyword evidence="6" id="KW-1185">Reference proteome</keyword>
<dbReference type="Gene3D" id="1.10.238.10">
    <property type="entry name" value="EF-hand"/>
    <property type="match status" value="1"/>
</dbReference>
<dbReference type="InterPro" id="IPR017850">
    <property type="entry name" value="Alkaline_phosphatase_core_sf"/>
</dbReference>
<dbReference type="Proteomes" id="UP000319143">
    <property type="component" value="Unassembled WGS sequence"/>
</dbReference>
<feature type="compositionally biased region" description="Polar residues" evidence="2">
    <location>
        <begin position="26"/>
        <end position="35"/>
    </location>
</feature>
<dbReference type="Pfam" id="PF00884">
    <property type="entry name" value="Sulfatase"/>
    <property type="match status" value="1"/>
</dbReference>
<protein>
    <submittedName>
        <fullName evidence="5">Arylsulfatase</fullName>
        <ecNumber evidence="5">3.1.6.1</ecNumber>
    </submittedName>
</protein>
<dbReference type="GO" id="GO:0005509">
    <property type="term" value="F:calcium ion binding"/>
    <property type="evidence" value="ECO:0007669"/>
    <property type="project" value="InterPro"/>
</dbReference>
<dbReference type="GO" id="GO:0004065">
    <property type="term" value="F:arylsulfatase activity"/>
    <property type="evidence" value="ECO:0007669"/>
    <property type="project" value="UniProtKB-EC"/>
</dbReference>
<evidence type="ECO:0000256" key="1">
    <source>
        <dbReference type="ARBA" id="ARBA00008779"/>
    </source>
</evidence>
<gene>
    <name evidence="5" type="primary">atsA_48</name>
    <name evidence="5" type="ORF">Poly41_30130</name>
</gene>
<dbReference type="Gene3D" id="3.40.720.10">
    <property type="entry name" value="Alkaline Phosphatase, subunit A"/>
    <property type="match status" value="1"/>
</dbReference>